<comment type="similarity">
    <text evidence="2">Belongs to the sirtuin family. Class I subfamily.</text>
</comment>
<feature type="binding site" evidence="6">
    <location>
        <position position="174"/>
    </location>
    <ligand>
        <name>Zn(2+)</name>
        <dbReference type="ChEBI" id="CHEBI:29105"/>
    </ligand>
</feature>
<dbReference type="Gene3D" id="3.40.50.1220">
    <property type="entry name" value="TPP-binding domain"/>
    <property type="match status" value="1"/>
</dbReference>
<keyword evidence="6" id="KW-0479">Metal-binding</keyword>
<dbReference type="SUPFAM" id="SSF52467">
    <property type="entry name" value="DHS-like NAD/FAD-binding domain"/>
    <property type="match status" value="1"/>
</dbReference>
<dbReference type="STRING" id="93625.A0A409XIP9"/>
<dbReference type="InterPro" id="IPR050134">
    <property type="entry name" value="NAD-dep_sirtuin_deacylases"/>
</dbReference>
<keyword evidence="3" id="KW-0808">Transferase</keyword>
<feature type="binding site" evidence="6">
    <location>
        <position position="171"/>
    </location>
    <ligand>
        <name>Zn(2+)</name>
        <dbReference type="ChEBI" id="CHEBI:29105"/>
    </ligand>
</feature>
<dbReference type="GO" id="GO:0005634">
    <property type="term" value="C:nucleus"/>
    <property type="evidence" value="ECO:0007669"/>
    <property type="project" value="TreeGrafter"/>
</dbReference>
<dbReference type="GO" id="GO:0070403">
    <property type="term" value="F:NAD+ binding"/>
    <property type="evidence" value="ECO:0007669"/>
    <property type="project" value="InterPro"/>
</dbReference>
<reference evidence="8 9" key="1">
    <citation type="journal article" date="2018" name="Evol. Lett.">
        <title>Horizontal gene cluster transfer increased hallucinogenic mushroom diversity.</title>
        <authorList>
            <person name="Reynolds H.T."/>
            <person name="Vijayakumar V."/>
            <person name="Gluck-Thaler E."/>
            <person name="Korotkin H.B."/>
            <person name="Matheny P.B."/>
            <person name="Slot J.C."/>
        </authorList>
    </citation>
    <scope>NUCLEOTIDE SEQUENCE [LARGE SCALE GENOMIC DNA]</scope>
    <source>
        <strain evidence="8 9">2631</strain>
    </source>
</reference>
<dbReference type="Pfam" id="PF02146">
    <property type="entry name" value="SIR2"/>
    <property type="match status" value="1"/>
</dbReference>
<dbReference type="InterPro" id="IPR026590">
    <property type="entry name" value="Ssirtuin_cat_dom"/>
</dbReference>
<evidence type="ECO:0000313" key="9">
    <source>
        <dbReference type="Proteomes" id="UP000283269"/>
    </source>
</evidence>
<evidence type="ECO:0000256" key="2">
    <source>
        <dbReference type="ARBA" id="ARBA00006924"/>
    </source>
</evidence>
<protein>
    <recommendedName>
        <fullName evidence="7">Deacetylase sirtuin-type domain-containing protein</fullName>
    </recommendedName>
</protein>
<dbReference type="InterPro" id="IPR026591">
    <property type="entry name" value="Sirtuin_cat_small_dom_sf"/>
</dbReference>
<dbReference type="GO" id="GO:0017136">
    <property type="term" value="F:histone deacetylase activity, NAD-dependent"/>
    <property type="evidence" value="ECO:0007669"/>
    <property type="project" value="TreeGrafter"/>
</dbReference>
<keyword evidence="6" id="KW-0862">Zinc</keyword>
<feature type="binding site" evidence="6">
    <location>
        <position position="208"/>
    </location>
    <ligand>
        <name>Zn(2+)</name>
        <dbReference type="ChEBI" id="CHEBI:29105"/>
    </ligand>
</feature>
<proteinExistence type="inferred from homology"/>
<keyword evidence="5" id="KW-0496">Mitochondrion</keyword>
<dbReference type="InterPro" id="IPR029035">
    <property type="entry name" value="DHS-like_NAD/FAD-binding_dom"/>
</dbReference>
<dbReference type="PROSITE" id="PS50305">
    <property type="entry name" value="SIRTUIN"/>
    <property type="match status" value="1"/>
</dbReference>
<comment type="subcellular location">
    <subcellularLocation>
        <location evidence="1">Mitochondrion</location>
    </subcellularLocation>
</comment>
<comment type="caution">
    <text evidence="8">The sequence shown here is derived from an EMBL/GenBank/DDBJ whole genome shotgun (WGS) entry which is preliminary data.</text>
</comment>
<keyword evidence="9" id="KW-1185">Reference proteome</keyword>
<dbReference type="PANTHER" id="PTHR11085">
    <property type="entry name" value="NAD-DEPENDENT PROTEIN DEACYLASE SIRTUIN-5, MITOCHONDRIAL-RELATED"/>
    <property type="match status" value="1"/>
</dbReference>
<sequence>MNLLCSQSFHTKTCQFYTDRLTPSSAIDEFRKVLGSSKTIIILSGAGLSAPSGIVTYRGSGDKSLWSNPNVVKYSKHTTFQEDPSGSWQFYHHRRLQALNAKPNKGHLALAALNVPSVASRVIPSASLVPLHVTQNLDELTMRALKSLPESASEGEKRLVPVHGSLFRARCLSCKHEMQSYEPYLAASLKKLGPDVVVDIPVDRLPRCGGDEWSGSNRYGRCGGLLRPDVVWFGEVPPRMGEIAREITGCDLLIVVGTSSIVQPAAGFASQVQGHGGKVAVFNLERSNSDDKADFLFLGSCDATLPEVLDVGSDIAAFL</sequence>
<dbReference type="PANTHER" id="PTHR11085:SF10">
    <property type="entry name" value="NAD-DEPENDENT PROTEIN DEACYLASE SIRTUIN-5, MITOCHONDRIAL-RELATED"/>
    <property type="match status" value="1"/>
</dbReference>
<organism evidence="8 9">
    <name type="scientific">Psilocybe cyanescens</name>
    <dbReference type="NCBI Taxonomy" id="93625"/>
    <lineage>
        <taxon>Eukaryota</taxon>
        <taxon>Fungi</taxon>
        <taxon>Dikarya</taxon>
        <taxon>Basidiomycota</taxon>
        <taxon>Agaricomycotina</taxon>
        <taxon>Agaricomycetes</taxon>
        <taxon>Agaricomycetidae</taxon>
        <taxon>Agaricales</taxon>
        <taxon>Agaricineae</taxon>
        <taxon>Strophariaceae</taxon>
        <taxon>Psilocybe</taxon>
    </lineage>
</organism>
<feature type="binding site" evidence="6">
    <location>
        <position position="222"/>
    </location>
    <ligand>
        <name>Zn(2+)</name>
        <dbReference type="ChEBI" id="CHEBI:29105"/>
    </ligand>
</feature>
<dbReference type="GO" id="GO:0005739">
    <property type="term" value="C:mitochondrion"/>
    <property type="evidence" value="ECO:0007669"/>
    <property type="project" value="UniProtKB-SubCell"/>
</dbReference>
<accession>A0A409XIP9</accession>
<keyword evidence="4" id="KW-0520">NAD</keyword>
<evidence type="ECO:0000256" key="6">
    <source>
        <dbReference type="PROSITE-ProRule" id="PRU00236"/>
    </source>
</evidence>
<dbReference type="GO" id="GO:0046872">
    <property type="term" value="F:metal ion binding"/>
    <property type="evidence" value="ECO:0007669"/>
    <property type="project" value="UniProtKB-KW"/>
</dbReference>
<dbReference type="EMBL" id="NHYD01001584">
    <property type="protein sequence ID" value="PPQ90637.1"/>
    <property type="molecule type" value="Genomic_DNA"/>
</dbReference>
<evidence type="ECO:0000313" key="8">
    <source>
        <dbReference type="EMBL" id="PPQ90637.1"/>
    </source>
</evidence>
<evidence type="ECO:0000256" key="5">
    <source>
        <dbReference type="ARBA" id="ARBA00023128"/>
    </source>
</evidence>
<feature type="active site" description="Proton acceptor" evidence="6">
    <location>
        <position position="163"/>
    </location>
</feature>
<gene>
    <name evidence="8" type="ORF">CVT25_006620</name>
</gene>
<dbReference type="Gene3D" id="3.30.1600.10">
    <property type="entry name" value="SIR2/SIRT2 'Small Domain"/>
    <property type="match status" value="1"/>
</dbReference>
<evidence type="ECO:0000256" key="3">
    <source>
        <dbReference type="ARBA" id="ARBA00022679"/>
    </source>
</evidence>
<name>A0A409XIP9_PSICY</name>
<evidence type="ECO:0000259" key="7">
    <source>
        <dbReference type="PROSITE" id="PS50305"/>
    </source>
</evidence>
<feature type="domain" description="Deacetylase sirtuin-type" evidence="7">
    <location>
        <begin position="20"/>
        <end position="319"/>
    </location>
</feature>
<evidence type="ECO:0000256" key="1">
    <source>
        <dbReference type="ARBA" id="ARBA00004173"/>
    </source>
</evidence>
<dbReference type="OrthoDB" id="424302at2759"/>
<dbReference type="InParanoid" id="A0A409XIP9"/>
<evidence type="ECO:0000256" key="4">
    <source>
        <dbReference type="ARBA" id="ARBA00023027"/>
    </source>
</evidence>
<dbReference type="InterPro" id="IPR003000">
    <property type="entry name" value="Sirtuin"/>
</dbReference>
<dbReference type="Proteomes" id="UP000283269">
    <property type="component" value="Unassembled WGS sequence"/>
</dbReference>
<dbReference type="AlphaFoldDB" id="A0A409XIP9"/>